<dbReference type="EMBL" id="CP046622">
    <property type="protein sequence ID" value="QGW82084.1"/>
    <property type="molecule type" value="Genomic_DNA"/>
</dbReference>
<dbReference type="Gene3D" id="3.40.50.1000">
    <property type="entry name" value="HAD superfamily/HAD-like"/>
    <property type="match status" value="1"/>
</dbReference>
<dbReference type="AlphaFoldDB" id="A0A6I6HF52"/>
<dbReference type="PANTHER" id="PTHR43434">
    <property type="entry name" value="PHOSPHOGLYCOLATE PHOSPHATASE"/>
    <property type="match status" value="1"/>
</dbReference>
<dbReference type="GO" id="GO:0005829">
    <property type="term" value="C:cytosol"/>
    <property type="evidence" value="ECO:0007669"/>
    <property type="project" value="TreeGrafter"/>
</dbReference>
<dbReference type="Proteomes" id="UP000425817">
    <property type="component" value="Chromosome"/>
</dbReference>
<evidence type="ECO:0000313" key="3">
    <source>
        <dbReference type="EMBL" id="QGW82084.1"/>
    </source>
</evidence>
<dbReference type="Pfam" id="PF00702">
    <property type="entry name" value="Hydrolase"/>
    <property type="match status" value="1"/>
</dbReference>
<dbReference type="InterPro" id="IPR036412">
    <property type="entry name" value="HAD-like_sf"/>
</dbReference>
<dbReference type="GO" id="GO:0006281">
    <property type="term" value="P:DNA repair"/>
    <property type="evidence" value="ECO:0007669"/>
    <property type="project" value="TreeGrafter"/>
</dbReference>
<dbReference type="SFLD" id="SFLDG01129">
    <property type="entry name" value="C1.5:_HAD__Beta-PGM__Phosphata"/>
    <property type="match status" value="1"/>
</dbReference>
<evidence type="ECO:0000313" key="4">
    <source>
        <dbReference type="Proteomes" id="UP000425817"/>
    </source>
</evidence>
<dbReference type="InterPro" id="IPR023198">
    <property type="entry name" value="PGP-like_dom2"/>
</dbReference>
<keyword evidence="1 3" id="KW-0378">Hydrolase</keyword>
<keyword evidence="2" id="KW-0460">Magnesium</keyword>
<dbReference type="SUPFAM" id="SSF56784">
    <property type="entry name" value="HAD-like"/>
    <property type="match status" value="1"/>
</dbReference>
<evidence type="ECO:0000256" key="2">
    <source>
        <dbReference type="ARBA" id="ARBA00022842"/>
    </source>
</evidence>
<dbReference type="GO" id="GO:0008967">
    <property type="term" value="F:phosphoglycolate phosphatase activity"/>
    <property type="evidence" value="ECO:0007669"/>
    <property type="project" value="TreeGrafter"/>
</dbReference>
<dbReference type="SFLD" id="SFLDS00003">
    <property type="entry name" value="Haloacid_Dehalogenase"/>
    <property type="match status" value="1"/>
</dbReference>
<dbReference type="NCBIfam" id="TIGR01549">
    <property type="entry name" value="HAD-SF-IA-v1"/>
    <property type="match status" value="1"/>
</dbReference>
<dbReference type="InterPro" id="IPR050155">
    <property type="entry name" value="HAD-like_hydrolase_sf"/>
</dbReference>
<reference evidence="3 4" key="1">
    <citation type="submission" date="2019-12" db="EMBL/GenBank/DDBJ databases">
        <title>Hybrid Genome Assemblies of two High G+C Isolates from Undergraduate Microbiology Courses.</title>
        <authorList>
            <person name="Ne Ville C.J."/>
            <person name="Enright D."/>
            <person name="Hernandez I."/>
            <person name="Dodsworth J."/>
            <person name="Orwin P.M."/>
        </authorList>
    </citation>
    <scope>NUCLEOTIDE SEQUENCE [LARGE SCALE GENOMIC DNA]</scope>
    <source>
        <strain evidence="3 4">CSUSB</strain>
    </source>
</reference>
<evidence type="ECO:0000256" key="1">
    <source>
        <dbReference type="ARBA" id="ARBA00022801"/>
    </source>
</evidence>
<dbReference type="GO" id="GO:0046872">
    <property type="term" value="F:metal ion binding"/>
    <property type="evidence" value="ECO:0007669"/>
    <property type="project" value="UniProtKB-KW"/>
</dbReference>
<gene>
    <name evidence="3" type="ORF">GOQ09_11030</name>
</gene>
<accession>A0A6I6HF52</accession>
<dbReference type="PANTHER" id="PTHR43434:SF23">
    <property type="entry name" value="PHOSPHOGLYCOLATE PHOSPHATASE"/>
    <property type="match status" value="1"/>
</dbReference>
<proteinExistence type="predicted"/>
<sequence>MTKDLRGIDAIAFDLDGTLVDSAPDIREALNAALRQEGLARFDLDTVRAWIGDGPDALILQALRRQGVPGDEALRLRLRRAFDAVTLAAPLQFGGVFEGIAELVAGLRRTLPMVVVTNKPTPLARAVLDAASLLPAMAGVYGADAAAQRKPAPFLLQAAARQLGVEPARLLMVGDGPADLLAAHAAGCPAALVAWGYGGHAAAAGAAPAWRVATPQQLLLTVRESRPVRRDEETTTTRV</sequence>
<dbReference type="OrthoDB" id="9807630at2"/>
<name>A0A6I6HF52_VARPD</name>
<organism evidence="3 4">
    <name type="scientific">Variovorax paradoxus</name>
    <dbReference type="NCBI Taxonomy" id="34073"/>
    <lineage>
        <taxon>Bacteria</taxon>
        <taxon>Pseudomonadati</taxon>
        <taxon>Pseudomonadota</taxon>
        <taxon>Betaproteobacteria</taxon>
        <taxon>Burkholderiales</taxon>
        <taxon>Comamonadaceae</taxon>
        <taxon>Variovorax</taxon>
    </lineage>
</organism>
<dbReference type="Gene3D" id="1.10.150.240">
    <property type="entry name" value="Putative phosphatase, domain 2"/>
    <property type="match status" value="1"/>
</dbReference>
<dbReference type="InterPro" id="IPR023214">
    <property type="entry name" value="HAD_sf"/>
</dbReference>
<dbReference type="RefSeq" id="WP_157613464.1">
    <property type="nucleotide sequence ID" value="NZ_CP046622.1"/>
</dbReference>
<protein>
    <submittedName>
        <fullName evidence="3">HAD-IA family hydrolase</fullName>
    </submittedName>
</protein>
<dbReference type="InterPro" id="IPR006439">
    <property type="entry name" value="HAD-SF_hydro_IA"/>
</dbReference>